<evidence type="ECO:0000256" key="1">
    <source>
        <dbReference type="ARBA" id="ARBA00004141"/>
    </source>
</evidence>
<comment type="similarity">
    <text evidence="5">Belongs to the OXA1/ALB3/YidC family.</text>
</comment>
<dbReference type="AlphaFoldDB" id="A0A4D9D9H4"/>
<protein>
    <recommendedName>
        <fullName evidence="7">Membrane insertase YidC/Oxa/ALB C-terminal domain-containing protein</fullName>
    </recommendedName>
</protein>
<organism evidence="8 9">
    <name type="scientific">Nannochloropsis salina CCMP1776</name>
    <dbReference type="NCBI Taxonomy" id="1027361"/>
    <lineage>
        <taxon>Eukaryota</taxon>
        <taxon>Sar</taxon>
        <taxon>Stramenopiles</taxon>
        <taxon>Ochrophyta</taxon>
        <taxon>Eustigmatophyceae</taxon>
        <taxon>Eustigmatales</taxon>
        <taxon>Monodopsidaceae</taxon>
        <taxon>Microchloropsis</taxon>
        <taxon>Microchloropsis salina</taxon>
    </lineage>
</organism>
<dbReference type="PANTHER" id="PTHR12428:SF14">
    <property type="entry name" value="ALBINO3-LIKE PROTEIN 1, CHLOROPLASTIC"/>
    <property type="match status" value="1"/>
</dbReference>
<feature type="compositionally biased region" description="Pro residues" evidence="6">
    <location>
        <begin position="21"/>
        <end position="43"/>
    </location>
</feature>
<comment type="caution">
    <text evidence="8">The sequence shown here is derived from an EMBL/GenBank/DDBJ whole genome shotgun (WGS) entry which is preliminary data.</text>
</comment>
<dbReference type="NCBIfam" id="TIGR03592">
    <property type="entry name" value="yidC_oxa1_cterm"/>
    <property type="match status" value="1"/>
</dbReference>
<evidence type="ECO:0000259" key="7">
    <source>
        <dbReference type="Pfam" id="PF02096"/>
    </source>
</evidence>
<feature type="region of interest" description="Disordered" evidence="6">
    <location>
        <begin position="458"/>
        <end position="535"/>
    </location>
</feature>
<dbReference type="EMBL" id="SDOX01000006">
    <property type="protein sequence ID" value="TFJ87037.1"/>
    <property type="molecule type" value="Genomic_DNA"/>
</dbReference>
<dbReference type="CDD" id="cd20070">
    <property type="entry name" value="5TM_YidC_Alb3"/>
    <property type="match status" value="1"/>
</dbReference>
<dbReference type="InterPro" id="IPR028055">
    <property type="entry name" value="YidC/Oxa/ALB_C"/>
</dbReference>
<sequence>MIPSHGLFPRFQSSSSTPTGPLHPTPGRPSPPPSPLPPHPLPVAPAAGYTGPQPATKGPRTMKADRLMNGIAGKKDALRQAGGVGRGRVEEGGCGGGKGGKRHSIAILFLRPYQMQIRINAWRWHSSCRASWALNLAVTTRTLKAVVDPGHVAEVVHTHLPSSSAWLLQTLQGVADAAAATAPDAAGAVEGSKEMTSAAAAAAANNGGWLAAPIGAIEKAITFMHETLEGAGLQNTYGLSIIAFTVLVKLVTLPLNYKQIESTTKMQAIQPKMKEIQAKYKSDPTLQQQKMAQLYSDNNVNPLAGCLPALVQIPIFISLYRALTNLAAANELNEPFLWLPNLEGPTYGAGPADGMNWLKQWEGFNPSLGWHDTIAFLTVPLILIVSQSISQQILQPAASKEDPNAQQSQAILKFLPFMVGYFSLNVPSGLGVYWIANNLITTLTTVAVRAVIQGKEEEAVAGGRGGGPSVISPVDESPRRGFGRAPPPPPAPKQEVEDVDDESSASAGAEKRKFGGAPALGVSQDERLGRTEKGSTVEVLKEEGGLTVLREVKDGAVVSTTVRLTPEEMKRRREALARGEDPAAVGPPATPKTPEPSNDPRQNKRSKRRKK</sequence>
<keyword evidence="4" id="KW-0472">Membrane</keyword>
<evidence type="ECO:0000256" key="3">
    <source>
        <dbReference type="ARBA" id="ARBA00022989"/>
    </source>
</evidence>
<evidence type="ECO:0000256" key="5">
    <source>
        <dbReference type="RuleBase" id="RU003945"/>
    </source>
</evidence>
<dbReference type="InterPro" id="IPR047196">
    <property type="entry name" value="YidC_ALB_C"/>
</dbReference>
<evidence type="ECO:0000256" key="2">
    <source>
        <dbReference type="ARBA" id="ARBA00022692"/>
    </source>
</evidence>
<proteinExistence type="inferred from homology"/>
<reference evidence="8 9" key="1">
    <citation type="submission" date="2019-01" db="EMBL/GenBank/DDBJ databases">
        <title>Nuclear Genome Assembly of the Microalgal Biofuel strain Nannochloropsis salina CCMP1776.</title>
        <authorList>
            <person name="Hovde B."/>
        </authorList>
    </citation>
    <scope>NUCLEOTIDE SEQUENCE [LARGE SCALE GENOMIC DNA]</scope>
    <source>
        <strain evidence="8 9">CCMP1776</strain>
    </source>
</reference>
<evidence type="ECO:0000313" key="8">
    <source>
        <dbReference type="EMBL" id="TFJ87037.1"/>
    </source>
</evidence>
<dbReference type="GO" id="GO:0051205">
    <property type="term" value="P:protein insertion into membrane"/>
    <property type="evidence" value="ECO:0007669"/>
    <property type="project" value="TreeGrafter"/>
</dbReference>
<accession>A0A4D9D9H4</accession>
<evidence type="ECO:0000256" key="4">
    <source>
        <dbReference type="ARBA" id="ARBA00023136"/>
    </source>
</evidence>
<feature type="compositionally biased region" description="Gly residues" evidence="6">
    <location>
        <begin position="82"/>
        <end position="97"/>
    </location>
</feature>
<evidence type="ECO:0000256" key="6">
    <source>
        <dbReference type="SAM" id="MobiDB-lite"/>
    </source>
</evidence>
<keyword evidence="2 5" id="KW-0812">Transmembrane</keyword>
<feature type="domain" description="Membrane insertase YidC/Oxa/ALB C-terminal" evidence="7">
    <location>
        <begin position="237"/>
        <end position="448"/>
    </location>
</feature>
<evidence type="ECO:0000313" key="9">
    <source>
        <dbReference type="Proteomes" id="UP000355283"/>
    </source>
</evidence>
<name>A0A4D9D9H4_9STRA</name>
<dbReference type="PANTHER" id="PTHR12428">
    <property type="entry name" value="OXA1"/>
    <property type="match status" value="1"/>
</dbReference>
<feature type="region of interest" description="Disordered" evidence="6">
    <location>
        <begin position="563"/>
        <end position="611"/>
    </location>
</feature>
<dbReference type="GO" id="GO:0032977">
    <property type="term" value="F:membrane insertase activity"/>
    <property type="evidence" value="ECO:0007669"/>
    <property type="project" value="InterPro"/>
</dbReference>
<feature type="region of interest" description="Disordered" evidence="6">
    <location>
        <begin position="1"/>
        <end position="97"/>
    </location>
</feature>
<feature type="compositionally biased region" description="Basic and acidic residues" evidence="6">
    <location>
        <begin position="524"/>
        <end position="535"/>
    </location>
</feature>
<dbReference type="OrthoDB" id="2148490at2759"/>
<dbReference type="GO" id="GO:0016020">
    <property type="term" value="C:membrane"/>
    <property type="evidence" value="ECO:0007669"/>
    <property type="project" value="UniProtKB-SubCell"/>
</dbReference>
<keyword evidence="9" id="KW-1185">Reference proteome</keyword>
<comment type="subcellular location">
    <subcellularLocation>
        <location evidence="1 5">Membrane</location>
        <topology evidence="1 5">Multi-pass membrane protein</topology>
    </subcellularLocation>
</comment>
<dbReference type="Pfam" id="PF02096">
    <property type="entry name" value="60KD_IMP"/>
    <property type="match status" value="1"/>
</dbReference>
<keyword evidence="3" id="KW-1133">Transmembrane helix</keyword>
<dbReference type="InterPro" id="IPR001708">
    <property type="entry name" value="YidC/ALB3/OXA1/COX18"/>
</dbReference>
<feature type="compositionally biased region" description="Basic and acidic residues" evidence="6">
    <location>
        <begin position="565"/>
        <end position="581"/>
    </location>
</feature>
<gene>
    <name evidence="8" type="ORF">NSK_001371</name>
</gene>
<dbReference type="Proteomes" id="UP000355283">
    <property type="component" value="Unassembled WGS sequence"/>
</dbReference>